<evidence type="ECO:0000313" key="4">
    <source>
        <dbReference type="EMBL" id="MFD1032515.1"/>
    </source>
</evidence>
<dbReference type="EMBL" id="JBHTKI010000022">
    <property type="protein sequence ID" value="MFD1032515.1"/>
    <property type="molecule type" value="Genomic_DNA"/>
</dbReference>
<dbReference type="PRINTS" id="PR00502">
    <property type="entry name" value="NUDIXFAMILY"/>
</dbReference>
<comment type="similarity">
    <text evidence="1">Belongs to the Nudix hydrolase family.</text>
</comment>
<dbReference type="CDD" id="cd02883">
    <property type="entry name" value="NUDIX_Hydrolase"/>
    <property type="match status" value="1"/>
</dbReference>
<dbReference type="Gene3D" id="3.90.79.10">
    <property type="entry name" value="Nucleoside Triphosphate Pyrophosphohydrolase"/>
    <property type="match status" value="1"/>
</dbReference>
<reference evidence="5" key="1">
    <citation type="journal article" date="2019" name="Int. J. Syst. Evol. Microbiol.">
        <title>The Global Catalogue of Microorganisms (GCM) 10K type strain sequencing project: providing services to taxonomists for standard genome sequencing and annotation.</title>
        <authorList>
            <consortium name="The Broad Institute Genomics Platform"/>
            <consortium name="The Broad Institute Genome Sequencing Center for Infectious Disease"/>
            <person name="Wu L."/>
            <person name="Ma J."/>
        </authorList>
    </citation>
    <scope>NUCLEOTIDE SEQUENCE [LARGE SCALE GENOMIC DNA]</scope>
    <source>
        <strain evidence="5">CCUG 56756</strain>
    </source>
</reference>
<dbReference type="PROSITE" id="PS51462">
    <property type="entry name" value="NUDIX"/>
    <property type="match status" value="1"/>
</dbReference>
<evidence type="ECO:0000256" key="1">
    <source>
        <dbReference type="ARBA" id="ARBA00005582"/>
    </source>
</evidence>
<dbReference type="GO" id="GO:0016787">
    <property type="term" value="F:hydrolase activity"/>
    <property type="evidence" value="ECO:0007669"/>
    <property type="project" value="UniProtKB-KW"/>
</dbReference>
<name>A0ABW3LDQ7_9BACL</name>
<keyword evidence="2 4" id="KW-0378">Hydrolase</keyword>
<sequence length="163" mass="19023">MTGSYVKWGKATVKLSWEESKSLPDKRLITSVHGFCFYEDQLLLVDLKHRGWDFPGGHIEEGETPEECFQREAMEEGYVSGSCELIGFIMVDHTENPVWDERGKYPKIGYQVFYRMDIEKLHPFEAEHESARRILVPVSEVADYYHDWSELYQEILVAAVELK</sequence>
<evidence type="ECO:0000313" key="5">
    <source>
        <dbReference type="Proteomes" id="UP001597109"/>
    </source>
</evidence>
<dbReference type="RefSeq" id="WP_144838332.1">
    <property type="nucleotide sequence ID" value="NZ_JBHTKI010000022.1"/>
</dbReference>
<protein>
    <submittedName>
        <fullName evidence="4">NUDIX hydrolase</fullName>
        <ecNumber evidence="4">3.6.-.-</ecNumber>
    </submittedName>
</protein>
<dbReference type="PANTHER" id="PTHR43736">
    <property type="entry name" value="ADP-RIBOSE PYROPHOSPHATASE"/>
    <property type="match status" value="1"/>
</dbReference>
<accession>A0ABW3LDQ7</accession>
<dbReference type="PANTHER" id="PTHR43736:SF1">
    <property type="entry name" value="DIHYDRONEOPTERIN TRIPHOSPHATE DIPHOSPHATASE"/>
    <property type="match status" value="1"/>
</dbReference>
<feature type="domain" description="Nudix hydrolase" evidence="3">
    <location>
        <begin position="27"/>
        <end position="158"/>
    </location>
</feature>
<proteinExistence type="inferred from homology"/>
<keyword evidence="5" id="KW-1185">Reference proteome</keyword>
<dbReference type="InterPro" id="IPR015797">
    <property type="entry name" value="NUDIX_hydrolase-like_dom_sf"/>
</dbReference>
<evidence type="ECO:0000259" key="3">
    <source>
        <dbReference type="PROSITE" id="PS51462"/>
    </source>
</evidence>
<dbReference type="InterPro" id="IPR000086">
    <property type="entry name" value="NUDIX_hydrolase_dom"/>
</dbReference>
<organism evidence="4 5">
    <name type="scientific">Metaplanococcus flavidus</name>
    <dbReference type="NCBI Taxonomy" id="569883"/>
    <lineage>
        <taxon>Bacteria</taxon>
        <taxon>Bacillati</taxon>
        <taxon>Bacillota</taxon>
        <taxon>Bacilli</taxon>
        <taxon>Bacillales</taxon>
        <taxon>Caryophanaceae</taxon>
        <taxon>Metaplanococcus</taxon>
    </lineage>
</organism>
<dbReference type="Pfam" id="PF00293">
    <property type="entry name" value="NUDIX"/>
    <property type="match status" value="1"/>
</dbReference>
<gene>
    <name evidence="4" type="ORF">ACFQ1X_13830</name>
</gene>
<comment type="caution">
    <text evidence="4">The sequence shown here is derived from an EMBL/GenBank/DDBJ whole genome shotgun (WGS) entry which is preliminary data.</text>
</comment>
<dbReference type="InterPro" id="IPR020476">
    <property type="entry name" value="Nudix_hydrolase"/>
</dbReference>
<evidence type="ECO:0000256" key="2">
    <source>
        <dbReference type="ARBA" id="ARBA00022801"/>
    </source>
</evidence>
<dbReference type="Proteomes" id="UP001597109">
    <property type="component" value="Unassembled WGS sequence"/>
</dbReference>
<dbReference type="EC" id="3.6.-.-" evidence="4"/>
<dbReference type="SUPFAM" id="SSF55811">
    <property type="entry name" value="Nudix"/>
    <property type="match status" value="1"/>
</dbReference>